<evidence type="ECO:0000259" key="2">
    <source>
        <dbReference type="PROSITE" id="PS51208"/>
    </source>
</evidence>
<protein>
    <submittedName>
        <fullName evidence="3">Autotransporter outer membrane beta-barrel domain-containing protein</fullName>
    </submittedName>
</protein>
<dbReference type="PROSITE" id="PS51257">
    <property type="entry name" value="PROKAR_LIPOPROTEIN"/>
    <property type="match status" value="1"/>
</dbReference>
<organism evidence="3">
    <name type="scientific">Salmonella enterica subsp. houtenae serovar 18:z36,z38:-</name>
    <dbReference type="NCBI Taxonomy" id="2577510"/>
    <lineage>
        <taxon>Bacteria</taxon>
        <taxon>Pseudomonadati</taxon>
        <taxon>Pseudomonadota</taxon>
        <taxon>Gammaproteobacteria</taxon>
        <taxon>Enterobacterales</taxon>
        <taxon>Enterobacteriaceae</taxon>
        <taxon>Salmonella</taxon>
    </lineage>
</organism>
<dbReference type="InterPro" id="IPR005546">
    <property type="entry name" value="Autotransporte_beta"/>
</dbReference>
<dbReference type="InterPro" id="IPR036709">
    <property type="entry name" value="Autotransporte_beta_dom_sf"/>
</dbReference>
<accession>A0A729KEP4</accession>
<dbReference type="SUPFAM" id="SSF103515">
    <property type="entry name" value="Autotransporter"/>
    <property type="match status" value="1"/>
</dbReference>
<gene>
    <name evidence="3" type="ORF">G3430_003112</name>
</gene>
<comment type="caution">
    <text evidence="3">The sequence shown here is derived from an EMBL/GenBank/DDBJ whole genome shotgun (WGS) entry which is preliminary data.</text>
</comment>
<reference evidence="3" key="1">
    <citation type="journal article" date="2018" name="Genome Biol.">
        <title>SKESA: strategic k-mer extension for scrupulous assemblies.</title>
        <authorList>
            <person name="Souvorov A."/>
            <person name="Agarwala R."/>
            <person name="Lipman D.J."/>
        </authorList>
    </citation>
    <scope>NUCLEOTIDE SEQUENCE</scope>
    <source>
        <strain evidence="3">12-6852</strain>
    </source>
</reference>
<name>A0A729KEP4_SALHO</name>
<evidence type="ECO:0000256" key="1">
    <source>
        <dbReference type="SAM" id="SignalP"/>
    </source>
</evidence>
<dbReference type="InterPro" id="IPR006315">
    <property type="entry name" value="OM_autotransptr_brl_dom"/>
</dbReference>
<dbReference type="SMART" id="SM00869">
    <property type="entry name" value="Autotransporter"/>
    <property type="match status" value="1"/>
</dbReference>
<feature type="signal peptide" evidence="1">
    <location>
        <begin position="1"/>
        <end position="31"/>
    </location>
</feature>
<sequence length="1369" mass="143383">MENKLRPSHIATCISLILGSGLALYAPLTFAACGEYNQAGTCGLAEFTMTSSNTPLPTAWYFVQPTQEASINTLAKAQNIYFGGGSAIRKTNDSQRLLVDGANLSGYYINASKEGSATIALVNHASVDWLEAGGSKTNIHVLVDNSTLNGANAETDYDRTEKKPNYSKNYAKGMAIYLSYSDGGDHLVDISNDSTLNGSVISGGAGIHQIALTDSKIKKGNILLSGANNDNAIILKNALIDTRDAISETASAISITSTNHKNHTNTVTLEENSRLIGALNMDSSGGHNSVDLRDGSHISATTTANAINITSGLTTRLALDRATIDGDTLLTASNTIATTMADSQLNGDVVLKKAASASLVMSGSDLSGSIDASATSGDISLYLDNSDIAGDVILNNGTATRADVYLDNTIIGGHLYGSDNGTLTLGESVHQFQGNKFSRFSNLNVNGTTSLSGGFSDDNVGARLQVNNGTLIAPVNLSQGQLVFNQARLIADTLALRESASLELTNHSLLETHSTQLFQYDDHDDEAAALFTQAGARLTLNNSTLALTDETYELEYLKSLNTLLGDQTDSRLVMMGTLLDNNIATGTATLDDAATAGAVLAKVEVTADKNQLRIGSATPASDDERAVENSFGAAKLSLGGVGDAVVSIVGGKALTLTGASGTQLIDMAGEPDASVTVNVENGALNLGAIVVGDTVNVLQGTVNVGETGALNIIAGDHTIEDKSGSGVTSAGQITILHNAALHTNVTLAGSGVLAVNGVLQADSLNAHSNALILVGNAENAGLLRADNIDLQGARMFIDPQWQANPALKDASRVALNGETVNGRLTSGQNALLVLGDTDTHTAETDFADSGLRWSPDGITAALAIERAQYLNPTQGGLRVDGALHSGAGDYDATFNQAEFGERSLLMVNRDSTSGGNAALTASSGTLKVADTATLYVKDAVANQTYTIAKGFSDVELAGSGWRNERLILNKLLNATTMEHNGSVIVSTLAKKAEDVLPGVVPVHALDQMINSGTNSLTSPWAGIRFLSQAVDAPQASAHEVVKTVNSAAQLAIAGGVQAGTLATGLAASQAIQDRTSLANRALQSEDAVWVQALYGNQRARDFSAGNMDYGYDSDYYGLMLGADATLESDSGKWRTGAALHARHGNTDSRGDFNSTHNDVDFWGISLYQNWSNGRVNVTGDIGYNASSNDIEQKIPGWMNAGSTLKGSPDSQLITAGITGEYLISTQTIDILPHAGVRYNQLKTKDFTTKNTHREAVFTTQEETLDIWQFPVGVKLNKTFDLDAGWGLSTQADFAVITNTGDTQSATKVSAVGINASDGISANFIDKTTFAGQIGVKLQKGDMRWGLGYSVNTSSHNTDQMINATWQLSF</sequence>
<dbReference type="GO" id="GO:0019867">
    <property type="term" value="C:outer membrane"/>
    <property type="evidence" value="ECO:0007669"/>
    <property type="project" value="InterPro"/>
</dbReference>
<feature type="chain" id="PRO_5027604553" evidence="1">
    <location>
        <begin position="32"/>
        <end position="1369"/>
    </location>
</feature>
<proteinExistence type="predicted"/>
<dbReference type="PROSITE" id="PS51208">
    <property type="entry name" value="AUTOTRANSPORTER"/>
    <property type="match status" value="1"/>
</dbReference>
<dbReference type="EMBL" id="DAAROR010000025">
    <property type="protein sequence ID" value="HAE3260826.1"/>
    <property type="molecule type" value="Genomic_DNA"/>
</dbReference>
<keyword evidence="1" id="KW-0732">Signal</keyword>
<dbReference type="NCBIfam" id="TIGR01414">
    <property type="entry name" value="autotrans_barl"/>
    <property type="match status" value="1"/>
</dbReference>
<evidence type="ECO:0000313" key="3">
    <source>
        <dbReference type="EMBL" id="HAE3260826.1"/>
    </source>
</evidence>
<feature type="domain" description="Autotransporter" evidence="2">
    <location>
        <begin position="1081"/>
        <end position="1369"/>
    </location>
</feature>
<dbReference type="Gene3D" id="2.40.128.130">
    <property type="entry name" value="Autotransporter beta-domain"/>
    <property type="match status" value="1"/>
</dbReference>
<reference evidence="3" key="2">
    <citation type="submission" date="2018-07" db="EMBL/GenBank/DDBJ databases">
        <authorList>
            <consortium name="NCBI Pathogen Detection Project"/>
        </authorList>
    </citation>
    <scope>NUCLEOTIDE SEQUENCE</scope>
    <source>
        <strain evidence="3">12-6852</strain>
    </source>
</reference>